<dbReference type="AlphaFoldDB" id="A0AAE0NVV5"/>
<proteinExistence type="predicted"/>
<protein>
    <submittedName>
        <fullName evidence="2">Uncharacterized protein</fullName>
    </submittedName>
</protein>
<dbReference type="Proteomes" id="UP001281003">
    <property type="component" value="Unassembled WGS sequence"/>
</dbReference>
<gene>
    <name evidence="2" type="ORF">B0T20DRAFT_99261</name>
</gene>
<name>A0AAE0NVV5_SORBR</name>
<feature type="compositionally biased region" description="Low complexity" evidence="1">
    <location>
        <begin position="99"/>
        <end position="109"/>
    </location>
</feature>
<organism evidence="2 3">
    <name type="scientific">Sordaria brevicollis</name>
    <dbReference type="NCBI Taxonomy" id="83679"/>
    <lineage>
        <taxon>Eukaryota</taxon>
        <taxon>Fungi</taxon>
        <taxon>Dikarya</taxon>
        <taxon>Ascomycota</taxon>
        <taxon>Pezizomycotina</taxon>
        <taxon>Sordariomycetes</taxon>
        <taxon>Sordariomycetidae</taxon>
        <taxon>Sordariales</taxon>
        <taxon>Sordariaceae</taxon>
        <taxon>Sordaria</taxon>
    </lineage>
</organism>
<accession>A0AAE0NVV5</accession>
<evidence type="ECO:0000313" key="3">
    <source>
        <dbReference type="Proteomes" id="UP001281003"/>
    </source>
</evidence>
<feature type="region of interest" description="Disordered" evidence="1">
    <location>
        <begin position="91"/>
        <end position="159"/>
    </location>
</feature>
<dbReference type="EMBL" id="JAUTDP010000015">
    <property type="protein sequence ID" value="KAK3388636.1"/>
    <property type="molecule type" value="Genomic_DNA"/>
</dbReference>
<sequence>MGWTAVEMRASRCVWCEVVGREGAQRKLQEKWQGGRKSRDCRLHGGFLQYATAFFVRECSVKILQLGKLESATIPRVRMGRKELNALADNGHLHSRTGSSSNSSAYSSPPCSPPPSITSPLQSPTSTAPPPSHLNSSTPSRPLILPPLQRQPPPSNNLQNIMPKHNLHIMPRLLPRIEPGDGRFHRILVLLEGKTSEPLQVPGAS</sequence>
<evidence type="ECO:0000256" key="1">
    <source>
        <dbReference type="SAM" id="MobiDB-lite"/>
    </source>
</evidence>
<reference evidence="2" key="2">
    <citation type="submission" date="2023-07" db="EMBL/GenBank/DDBJ databases">
        <authorList>
            <consortium name="Lawrence Berkeley National Laboratory"/>
            <person name="Haridas S."/>
            <person name="Hensen N."/>
            <person name="Bonometti L."/>
            <person name="Westerberg I."/>
            <person name="Brannstrom I.O."/>
            <person name="Guillou S."/>
            <person name="Cros-Aarteil S."/>
            <person name="Calhoun S."/>
            <person name="Kuo A."/>
            <person name="Mondo S."/>
            <person name="Pangilinan J."/>
            <person name="Riley R."/>
            <person name="LaButti K."/>
            <person name="Andreopoulos B."/>
            <person name="Lipzen A."/>
            <person name="Chen C."/>
            <person name="Yanf M."/>
            <person name="Daum C."/>
            <person name="Ng V."/>
            <person name="Clum A."/>
            <person name="Steindorff A."/>
            <person name="Ohm R."/>
            <person name="Martin F."/>
            <person name="Silar P."/>
            <person name="Natvig D."/>
            <person name="Lalanne C."/>
            <person name="Gautier V."/>
            <person name="Ament-velasquez S.L."/>
            <person name="Kruys A."/>
            <person name="Hutchinson M.I."/>
            <person name="Powell A.J."/>
            <person name="Barry K."/>
            <person name="Miller A.N."/>
            <person name="Grigoriev I.V."/>
            <person name="Debuchy R."/>
            <person name="Gladieux P."/>
            <person name="Thoren M.H."/>
            <person name="Johannesson H."/>
        </authorList>
    </citation>
    <scope>NUCLEOTIDE SEQUENCE</scope>
    <source>
        <strain evidence="2">FGSC 1904</strain>
    </source>
</reference>
<comment type="caution">
    <text evidence="2">The sequence shown here is derived from an EMBL/GenBank/DDBJ whole genome shotgun (WGS) entry which is preliminary data.</text>
</comment>
<keyword evidence="3" id="KW-1185">Reference proteome</keyword>
<reference evidence="2" key="1">
    <citation type="journal article" date="2023" name="Mol. Phylogenet. Evol.">
        <title>Genome-scale phylogeny and comparative genomics of the fungal order Sordariales.</title>
        <authorList>
            <person name="Hensen N."/>
            <person name="Bonometti L."/>
            <person name="Westerberg I."/>
            <person name="Brannstrom I.O."/>
            <person name="Guillou S."/>
            <person name="Cros-Aarteil S."/>
            <person name="Calhoun S."/>
            <person name="Haridas S."/>
            <person name="Kuo A."/>
            <person name="Mondo S."/>
            <person name="Pangilinan J."/>
            <person name="Riley R."/>
            <person name="LaButti K."/>
            <person name="Andreopoulos B."/>
            <person name="Lipzen A."/>
            <person name="Chen C."/>
            <person name="Yan M."/>
            <person name="Daum C."/>
            <person name="Ng V."/>
            <person name="Clum A."/>
            <person name="Steindorff A."/>
            <person name="Ohm R.A."/>
            <person name="Martin F."/>
            <person name="Silar P."/>
            <person name="Natvig D.O."/>
            <person name="Lalanne C."/>
            <person name="Gautier V."/>
            <person name="Ament-Velasquez S.L."/>
            <person name="Kruys A."/>
            <person name="Hutchinson M.I."/>
            <person name="Powell A.J."/>
            <person name="Barry K."/>
            <person name="Miller A.N."/>
            <person name="Grigoriev I.V."/>
            <person name="Debuchy R."/>
            <person name="Gladieux P."/>
            <person name="Hiltunen Thoren M."/>
            <person name="Johannesson H."/>
        </authorList>
    </citation>
    <scope>NUCLEOTIDE SEQUENCE</scope>
    <source>
        <strain evidence="2">FGSC 1904</strain>
    </source>
</reference>
<evidence type="ECO:0000313" key="2">
    <source>
        <dbReference type="EMBL" id="KAK3388636.1"/>
    </source>
</evidence>
<feature type="compositionally biased region" description="Low complexity" evidence="1">
    <location>
        <begin position="139"/>
        <end position="148"/>
    </location>
</feature>